<accession>A0A8J7CYU0</accession>
<dbReference type="Proteomes" id="UP000609121">
    <property type="component" value="Unassembled WGS sequence"/>
</dbReference>
<dbReference type="InterPro" id="IPR011049">
    <property type="entry name" value="Serralysin-like_metalloprot_C"/>
</dbReference>
<dbReference type="PANTHER" id="PTHR38340">
    <property type="entry name" value="S-LAYER PROTEIN"/>
    <property type="match status" value="1"/>
</dbReference>
<feature type="region of interest" description="Disordered" evidence="3">
    <location>
        <begin position="400"/>
        <end position="423"/>
    </location>
</feature>
<evidence type="ECO:0000313" key="5">
    <source>
        <dbReference type="Proteomes" id="UP000609121"/>
    </source>
</evidence>
<evidence type="ECO:0000313" key="4">
    <source>
        <dbReference type="EMBL" id="MBE3639987.1"/>
    </source>
</evidence>
<comment type="caution">
    <text evidence="4">The sequence shown here is derived from an EMBL/GenBank/DDBJ whole genome shotgun (WGS) entry which is preliminary data.</text>
</comment>
<dbReference type="PROSITE" id="PS00330">
    <property type="entry name" value="HEMOLYSIN_CALCIUM"/>
    <property type="match status" value="12"/>
</dbReference>
<dbReference type="EMBL" id="JACVXA010000066">
    <property type="protein sequence ID" value="MBE3639987.1"/>
    <property type="molecule type" value="Genomic_DNA"/>
</dbReference>
<feature type="region of interest" description="Disordered" evidence="3">
    <location>
        <begin position="471"/>
        <end position="510"/>
    </location>
</feature>
<dbReference type="GO" id="GO:0005576">
    <property type="term" value="C:extracellular region"/>
    <property type="evidence" value="ECO:0007669"/>
    <property type="project" value="UniProtKB-SubCell"/>
</dbReference>
<dbReference type="PRINTS" id="PR00313">
    <property type="entry name" value="CABNDNGRPT"/>
</dbReference>
<gene>
    <name evidence="4" type="ORF">ICN82_17420</name>
</gene>
<dbReference type="InterPro" id="IPR018511">
    <property type="entry name" value="Hemolysin-typ_Ca-bd_CS"/>
</dbReference>
<evidence type="ECO:0000256" key="3">
    <source>
        <dbReference type="SAM" id="MobiDB-lite"/>
    </source>
</evidence>
<dbReference type="SUPFAM" id="SSF51120">
    <property type="entry name" value="beta-Roll"/>
    <property type="match status" value="6"/>
</dbReference>
<dbReference type="AlphaFoldDB" id="A0A8J7CYU0"/>
<feature type="region of interest" description="Disordered" evidence="3">
    <location>
        <begin position="694"/>
        <end position="722"/>
    </location>
</feature>
<feature type="compositionally biased region" description="Gly residues" evidence="3">
    <location>
        <begin position="612"/>
        <end position="622"/>
    </location>
</feature>
<dbReference type="Pfam" id="PF00353">
    <property type="entry name" value="HemolysinCabind"/>
    <property type="match status" value="9"/>
</dbReference>
<dbReference type="RefSeq" id="WP_193185344.1">
    <property type="nucleotide sequence ID" value="NZ_JACVXA010000066.1"/>
</dbReference>
<comment type="subcellular location">
    <subcellularLocation>
        <location evidence="1">Secreted</location>
    </subcellularLocation>
</comment>
<dbReference type="InterPro" id="IPR001343">
    <property type="entry name" value="Hemolysn_Ca-bd"/>
</dbReference>
<dbReference type="Gene3D" id="2.150.10.10">
    <property type="entry name" value="Serralysin-like metalloprotease, C-terminal"/>
    <property type="match status" value="7"/>
</dbReference>
<protein>
    <recommendedName>
        <fullName evidence="6">Calcium-binding protein</fullName>
    </recommendedName>
</protein>
<evidence type="ECO:0000256" key="1">
    <source>
        <dbReference type="ARBA" id="ARBA00004613"/>
    </source>
</evidence>
<keyword evidence="2" id="KW-0964">Secreted</keyword>
<dbReference type="PANTHER" id="PTHR38340:SF1">
    <property type="entry name" value="S-LAYER PROTEIN"/>
    <property type="match status" value="1"/>
</dbReference>
<dbReference type="InterPro" id="IPR050557">
    <property type="entry name" value="RTX_toxin/Mannuronan_C5-epim"/>
</dbReference>
<evidence type="ECO:0000256" key="2">
    <source>
        <dbReference type="ARBA" id="ARBA00022525"/>
    </source>
</evidence>
<feature type="compositionally biased region" description="Low complexity" evidence="3">
    <location>
        <begin position="708"/>
        <end position="722"/>
    </location>
</feature>
<name>A0A8J7CYU0_9RHOB</name>
<feature type="region of interest" description="Disordered" evidence="3">
    <location>
        <begin position="640"/>
        <end position="671"/>
    </location>
</feature>
<evidence type="ECO:0008006" key="6">
    <source>
        <dbReference type="Google" id="ProtNLM"/>
    </source>
</evidence>
<proteinExistence type="predicted"/>
<feature type="compositionally biased region" description="Low complexity" evidence="3">
    <location>
        <begin position="587"/>
        <end position="602"/>
    </location>
</feature>
<reference evidence="4" key="1">
    <citation type="submission" date="2020-09" db="EMBL/GenBank/DDBJ databases">
        <title>A novel bacterium of genus Mangrovicoccus, isolated from South China Sea.</title>
        <authorList>
            <person name="Huang H."/>
            <person name="Mo K."/>
            <person name="Hu Y."/>
        </authorList>
    </citation>
    <scope>NUCLEOTIDE SEQUENCE</scope>
    <source>
        <strain evidence="4">HB182678</strain>
    </source>
</reference>
<organism evidence="4 5">
    <name type="scientific">Mangrovicoccus algicola</name>
    <dbReference type="NCBI Taxonomy" id="2771008"/>
    <lineage>
        <taxon>Bacteria</taxon>
        <taxon>Pseudomonadati</taxon>
        <taxon>Pseudomonadota</taxon>
        <taxon>Alphaproteobacteria</taxon>
        <taxon>Rhodobacterales</taxon>
        <taxon>Paracoccaceae</taxon>
        <taxon>Mangrovicoccus</taxon>
    </lineage>
</organism>
<dbReference type="GO" id="GO:0005509">
    <property type="term" value="F:calcium ion binding"/>
    <property type="evidence" value="ECO:0007669"/>
    <property type="project" value="InterPro"/>
</dbReference>
<feature type="region of interest" description="Disordered" evidence="3">
    <location>
        <begin position="567"/>
        <end position="622"/>
    </location>
</feature>
<keyword evidence="5" id="KW-1185">Reference proteome</keyword>
<sequence>MTTYSLAGFAAVFDTVADTVLSVQEARMDFTWFEDRAPVLRYDYLGGSALSVALSTPQAAGTAISGALSVSGYGLATSDEVFAVSWDANGDTRRSTVLSRIVEAADLSGPAAGRSVFAVFHLGGDALPPMPAISYFARFMLTQIDQSSYAVPSGALAAGQAIDLAALPTATSREDDFLIGAAAAERLLAGQGNDTLYGKAGDDRLLGQAGDDLLSGGAGRDTINGGTGRDTLSYLDETGSRGAVVSLANGTATDTHGDADTILNCIDVQGSWQADRITGNDEANRIWGFGGADSLNGSNGADTLTGGAGNDTLNGGGGTDEADYSSDGGTGGIIADLVAMTVLDSHGTTDRLMRISRVTGTKYDDLLRGGGFNSTLSGGTGGDTLLGGSGSESLAGELGGDLLGGGAGDDTLDGGLGQDTLSYADETGSRGIVLDMETGEATDTHGDRDRFTGIEEVAGSRHGDAMRAAEGGSQLDGGAGRDTMTGRAGADTLRGGEENDTLTGHAGADLLEGGTGIDLAEYGEETGPRGIDADLGTGLVIDSWGSTDTLTGVEAVSGTNQADLIRGGARGDTLSGGNRDDRLYGMDGNDSLLGGNGNDSLGAGDGDDTLHGGTGRDLLGGGNGNDRLFGEIGADALRGGPGHDYLDGGDDPDGLTGGYGNDTIEGGAGDDTLAGSFGSDLLFGGAGDDIIGAGDDADTLDGGDGDDTLNGGNDGDLLQGAQGADRLSGGYGHDRLIGGMGNDTLIGGPGNDTLWGGGNADLFVFNSTSQPETDEIGDFRIGTDRVQVAGLDAATARPVIRDWDGGVELVFDKLVLRLAGHDRGIAMEDLFGP</sequence>
<feature type="compositionally biased region" description="Acidic residues" evidence="3">
    <location>
        <begin position="695"/>
        <end position="707"/>
    </location>
</feature>